<dbReference type="EMBL" id="MQUA01000013">
    <property type="protein sequence ID" value="PQB07536.1"/>
    <property type="molecule type" value="Genomic_DNA"/>
</dbReference>
<name>A0A2S7KY50_9FLAO</name>
<reference evidence="1 2" key="1">
    <citation type="submission" date="2016-11" db="EMBL/GenBank/DDBJ databases">
        <title>Trade-off between light-utilization and light-protection in marine flavobacteria.</title>
        <authorList>
            <person name="Kumagai Y."/>
        </authorList>
    </citation>
    <scope>NUCLEOTIDE SEQUENCE [LARGE SCALE GENOMIC DNA]</scope>
    <source>
        <strain evidence="1 2">ATCC 700397</strain>
    </source>
</reference>
<dbReference type="SUPFAM" id="SSF81606">
    <property type="entry name" value="PP2C-like"/>
    <property type="match status" value="1"/>
</dbReference>
<evidence type="ECO:0008006" key="3">
    <source>
        <dbReference type="Google" id="ProtNLM"/>
    </source>
</evidence>
<sequence length="263" mass="30023">MYFSVKHIDVKLNQDYADFEITENKKSLILCDGIGEFKDSGIVSKFVVEQFISKNYETLTELILDVELEKILRQGIEGGTTFISAINKNNSDDLEIEYLGNGGIIHLYGDFFTNSNTNEPYRYGEIMIPHISPNGALTKHISHNSGKVEFASSKIKLNLNYIAGDIILLFSDGISSLEDKVILKDNQNRFWRNENPAIQLILTELDKFLDLNKKTEDFEENLANFNNDILLKLKKEDYLEDDASLGIIITKNVLNHYIEKLDD</sequence>
<keyword evidence="2" id="KW-1185">Reference proteome</keyword>
<dbReference type="InterPro" id="IPR036457">
    <property type="entry name" value="PPM-type-like_dom_sf"/>
</dbReference>
<evidence type="ECO:0000313" key="1">
    <source>
        <dbReference type="EMBL" id="PQB07536.1"/>
    </source>
</evidence>
<protein>
    <recommendedName>
        <fullName evidence="3">PPM-type phosphatase domain-containing protein</fullName>
    </recommendedName>
</protein>
<dbReference type="AlphaFoldDB" id="A0A2S7KY50"/>
<dbReference type="RefSeq" id="WP_104809747.1">
    <property type="nucleotide sequence ID" value="NZ_MQUA01000013.1"/>
</dbReference>
<gene>
    <name evidence="1" type="ORF">BST83_10490</name>
</gene>
<accession>A0A2S7KY50</accession>
<proteinExistence type="predicted"/>
<dbReference type="OrthoDB" id="1424329at2"/>
<comment type="caution">
    <text evidence="1">The sequence shown here is derived from an EMBL/GenBank/DDBJ whole genome shotgun (WGS) entry which is preliminary data.</text>
</comment>
<dbReference type="Proteomes" id="UP000239522">
    <property type="component" value="Unassembled WGS sequence"/>
</dbReference>
<organism evidence="1 2">
    <name type="scientific">Polaribacter filamentus</name>
    <dbReference type="NCBI Taxonomy" id="53483"/>
    <lineage>
        <taxon>Bacteria</taxon>
        <taxon>Pseudomonadati</taxon>
        <taxon>Bacteroidota</taxon>
        <taxon>Flavobacteriia</taxon>
        <taxon>Flavobacteriales</taxon>
        <taxon>Flavobacteriaceae</taxon>
    </lineage>
</organism>
<evidence type="ECO:0000313" key="2">
    <source>
        <dbReference type="Proteomes" id="UP000239522"/>
    </source>
</evidence>